<accession>A0AAC9Z889</accession>
<reference evidence="5 6" key="1">
    <citation type="journal article" date="2017" name="Front. Microbiol.">
        <title>Phaeobacter piscinae sp. nov., a species of the Roseobacter group and potential aquaculture probiont.</title>
        <authorList>
            <person name="Sonnenschein E.C."/>
            <person name="Phippen C.B.W."/>
            <person name="Nielsen K.F."/>
            <person name="Mateiu R.V."/>
            <person name="Melchiorsen J."/>
            <person name="Gram L."/>
            <person name="Overmann J."/>
            <person name="Freese H.M."/>
        </authorList>
    </citation>
    <scope>NUCLEOTIDE SEQUENCE [LARGE SCALE GENOMIC DNA]</scope>
    <source>
        <strain evidence="5 6">P63</strain>
    </source>
</reference>
<dbReference type="Proteomes" id="UP000217545">
    <property type="component" value="Chromosome"/>
</dbReference>
<dbReference type="AlphaFoldDB" id="A0AAC9Z889"/>
<evidence type="ECO:0000256" key="2">
    <source>
        <dbReference type="ARBA" id="ARBA00023125"/>
    </source>
</evidence>
<dbReference type="Pfam" id="PF00717">
    <property type="entry name" value="Peptidase_S24"/>
    <property type="match status" value="1"/>
</dbReference>
<dbReference type="GO" id="GO:0003677">
    <property type="term" value="F:DNA binding"/>
    <property type="evidence" value="ECO:0007669"/>
    <property type="project" value="UniProtKB-KW"/>
</dbReference>
<dbReference type="SUPFAM" id="SSF47413">
    <property type="entry name" value="lambda repressor-like DNA-binding domains"/>
    <property type="match status" value="1"/>
</dbReference>
<name>A0AAC9Z889_9RHOB</name>
<dbReference type="InterPro" id="IPR001387">
    <property type="entry name" value="Cro/C1-type_HTH"/>
</dbReference>
<dbReference type="Gene3D" id="2.10.109.10">
    <property type="entry name" value="Umud Fragment, subunit A"/>
    <property type="match status" value="1"/>
</dbReference>
<dbReference type="CDD" id="cd00093">
    <property type="entry name" value="HTH_XRE"/>
    <property type="match status" value="1"/>
</dbReference>
<evidence type="ECO:0000313" key="5">
    <source>
        <dbReference type="EMBL" id="ATF05821.1"/>
    </source>
</evidence>
<evidence type="ECO:0000313" key="6">
    <source>
        <dbReference type="Proteomes" id="UP000217545"/>
    </source>
</evidence>
<dbReference type="InterPro" id="IPR015927">
    <property type="entry name" value="Peptidase_S24_S26A/B/C"/>
</dbReference>
<dbReference type="SUPFAM" id="SSF51306">
    <property type="entry name" value="LexA/Signal peptidase"/>
    <property type="match status" value="1"/>
</dbReference>
<keyword evidence="2" id="KW-0238">DNA-binding</keyword>
<dbReference type="InterPro" id="IPR010982">
    <property type="entry name" value="Lambda_DNA-bd_dom_sf"/>
</dbReference>
<dbReference type="GeneID" id="31846156"/>
<evidence type="ECO:0000256" key="3">
    <source>
        <dbReference type="ARBA" id="ARBA00023163"/>
    </source>
</evidence>
<evidence type="ECO:0000256" key="1">
    <source>
        <dbReference type="ARBA" id="ARBA00023015"/>
    </source>
</evidence>
<dbReference type="RefSeq" id="WP_024097187.1">
    <property type="nucleotide sequence ID" value="NZ_CP010588.1"/>
</dbReference>
<evidence type="ECO:0000259" key="4">
    <source>
        <dbReference type="SMART" id="SM00530"/>
    </source>
</evidence>
<dbReference type="InterPro" id="IPR039418">
    <property type="entry name" value="LexA-like"/>
</dbReference>
<dbReference type="PANTHER" id="PTHR40661:SF3">
    <property type="entry name" value="FELS-1 PROPHAGE TRANSCRIPTIONAL REGULATOR"/>
    <property type="match status" value="1"/>
</dbReference>
<protein>
    <submittedName>
        <fullName evidence="5">Transcriptional regulator</fullName>
    </submittedName>
</protein>
<keyword evidence="3" id="KW-0804">Transcription</keyword>
<dbReference type="SMART" id="SM00530">
    <property type="entry name" value="HTH_XRE"/>
    <property type="match status" value="1"/>
</dbReference>
<feature type="domain" description="HTH cro/C1-type" evidence="4">
    <location>
        <begin position="66"/>
        <end position="127"/>
    </location>
</feature>
<dbReference type="PANTHER" id="PTHR40661">
    <property type="match status" value="1"/>
</dbReference>
<dbReference type="Gene3D" id="1.10.260.40">
    <property type="entry name" value="lambda repressor-like DNA-binding domains"/>
    <property type="match status" value="1"/>
</dbReference>
<sequence length="273" mass="30026">MRHSSVTINRSRDLVGVGDKQERSNCHHDLQYAVILPHRQRSSYRSQVDYDCGKITPMDMGEILARITERRESLKLSEQALAVQSGMSKDGIRNWRRRHEAGDENAGANVSSISKVATTLGVSELWLLHGIGEASHPTISIAGKVGAGAQVPVFDAYEKGGGPQVECPPGLSPHGIVAVEVEGDSMEPVYSAGDLLFYRRDGHETVPVDVIGHRCVCEDVDGMGWVKLIKEGRDIGTYDLHSLNTTVPPMYGVQLKWAGRVRLHWPADLVRNK</sequence>
<dbReference type="EMBL" id="CP010784">
    <property type="protein sequence ID" value="ATF05821.1"/>
    <property type="molecule type" value="Genomic_DNA"/>
</dbReference>
<dbReference type="InterPro" id="IPR036286">
    <property type="entry name" value="LexA/Signal_pep-like_sf"/>
</dbReference>
<keyword evidence="1" id="KW-0805">Transcription regulation</keyword>
<organism evidence="5 6">
    <name type="scientific">Phaeobacter gallaeciensis</name>
    <dbReference type="NCBI Taxonomy" id="60890"/>
    <lineage>
        <taxon>Bacteria</taxon>
        <taxon>Pseudomonadati</taxon>
        <taxon>Pseudomonadota</taxon>
        <taxon>Alphaproteobacteria</taxon>
        <taxon>Rhodobacterales</taxon>
        <taxon>Roseobacteraceae</taxon>
        <taxon>Phaeobacter</taxon>
    </lineage>
</organism>
<gene>
    <name evidence="5" type="ORF">PhaeoP63_01746</name>
</gene>
<dbReference type="CDD" id="cd06529">
    <property type="entry name" value="S24_LexA-like"/>
    <property type="match status" value="1"/>
</dbReference>
<proteinExistence type="predicted"/>